<organism evidence="2 3">
    <name type="scientific">Paractinoplanes lichenicola</name>
    <dbReference type="NCBI Taxonomy" id="2802976"/>
    <lineage>
        <taxon>Bacteria</taxon>
        <taxon>Bacillati</taxon>
        <taxon>Actinomycetota</taxon>
        <taxon>Actinomycetes</taxon>
        <taxon>Micromonosporales</taxon>
        <taxon>Micromonosporaceae</taxon>
        <taxon>Paractinoplanes</taxon>
    </lineage>
</organism>
<sequence length="205" mass="21904">MIDTSTELWDPPPSRPSLVPAWIGAFLSSVVIVALVGTGGVVAHASNDERYRETSDVCSRLDLSAVATRLDHPPLRPQPSAKAGACSYVVENEDGLWASYGTVKLAYGANAAVAWIEWRYNKTEGNPRDVPNLGRAAHLVSQARNVDGKAFCFVSLDVLDSNLRLTISLGTDAGIPSRPCDDVDALGNALIESTRTSLTRLAESP</sequence>
<keyword evidence="3" id="KW-1185">Reference proteome</keyword>
<protein>
    <recommendedName>
        <fullName evidence="4">DUF3558 domain-containing protein</fullName>
    </recommendedName>
</protein>
<keyword evidence="1" id="KW-1133">Transmembrane helix</keyword>
<proteinExistence type="predicted"/>
<comment type="caution">
    <text evidence="2">The sequence shown here is derived from an EMBL/GenBank/DDBJ whole genome shotgun (WGS) entry which is preliminary data.</text>
</comment>
<keyword evidence="1" id="KW-0812">Transmembrane</keyword>
<dbReference type="Proteomes" id="UP000598996">
    <property type="component" value="Unassembled WGS sequence"/>
</dbReference>
<evidence type="ECO:0000256" key="1">
    <source>
        <dbReference type="SAM" id="Phobius"/>
    </source>
</evidence>
<accession>A0ABS1VXX4</accession>
<reference evidence="2 3" key="1">
    <citation type="submission" date="2021-01" db="EMBL/GenBank/DDBJ databases">
        <title>Actinoplanes sp. nov. LDG1-01 isolated from lichen.</title>
        <authorList>
            <person name="Saeng-In P."/>
            <person name="Phongsopitanun W."/>
            <person name="Kanchanasin P."/>
            <person name="Yuki M."/>
            <person name="Kudo T."/>
            <person name="Ohkuma M."/>
            <person name="Tanasupawat S."/>
        </authorList>
    </citation>
    <scope>NUCLEOTIDE SEQUENCE [LARGE SCALE GENOMIC DNA]</scope>
    <source>
        <strain evidence="2 3">LDG1-01</strain>
    </source>
</reference>
<evidence type="ECO:0000313" key="2">
    <source>
        <dbReference type="EMBL" id="MBL7259337.1"/>
    </source>
</evidence>
<dbReference type="RefSeq" id="WP_202996045.1">
    <property type="nucleotide sequence ID" value="NZ_JAENHO010000011.1"/>
</dbReference>
<gene>
    <name evidence="2" type="ORF">JKJ07_33975</name>
</gene>
<feature type="transmembrane region" description="Helical" evidence="1">
    <location>
        <begin position="20"/>
        <end position="43"/>
    </location>
</feature>
<keyword evidence="1" id="KW-0472">Membrane</keyword>
<dbReference type="EMBL" id="JAENHO010000011">
    <property type="protein sequence ID" value="MBL7259337.1"/>
    <property type="molecule type" value="Genomic_DNA"/>
</dbReference>
<evidence type="ECO:0008006" key="4">
    <source>
        <dbReference type="Google" id="ProtNLM"/>
    </source>
</evidence>
<name>A0ABS1VXX4_9ACTN</name>
<evidence type="ECO:0000313" key="3">
    <source>
        <dbReference type="Proteomes" id="UP000598996"/>
    </source>
</evidence>